<dbReference type="InterPro" id="IPR013968">
    <property type="entry name" value="PKS_KR"/>
</dbReference>
<dbReference type="EMBL" id="MU839837">
    <property type="protein sequence ID" value="KAK1753759.1"/>
    <property type="molecule type" value="Genomic_DNA"/>
</dbReference>
<dbReference type="GO" id="GO:0006633">
    <property type="term" value="P:fatty acid biosynthetic process"/>
    <property type="evidence" value="ECO:0007669"/>
    <property type="project" value="InterPro"/>
</dbReference>
<dbReference type="InterPro" id="IPR036291">
    <property type="entry name" value="NAD(P)-bd_dom_sf"/>
</dbReference>
<dbReference type="Gene3D" id="3.30.70.3290">
    <property type="match status" value="1"/>
</dbReference>
<feature type="region of interest" description="N-terminal hotdog fold" evidence="6">
    <location>
        <begin position="925"/>
        <end position="1055"/>
    </location>
</feature>
<dbReference type="SMART" id="SM00827">
    <property type="entry name" value="PKS_AT"/>
    <property type="match status" value="1"/>
</dbReference>
<dbReference type="Pfam" id="PF02801">
    <property type="entry name" value="Ketoacyl-synt_C"/>
    <property type="match status" value="1"/>
</dbReference>
<dbReference type="GO" id="GO:0004315">
    <property type="term" value="F:3-oxoacyl-[acyl-carrier-protein] synthase activity"/>
    <property type="evidence" value="ECO:0007669"/>
    <property type="project" value="InterPro"/>
</dbReference>
<dbReference type="CDD" id="cd00833">
    <property type="entry name" value="PKS"/>
    <property type="match status" value="1"/>
</dbReference>
<dbReference type="InterPro" id="IPR020806">
    <property type="entry name" value="PKS_PP-bd"/>
</dbReference>
<organism evidence="11 12">
    <name type="scientific">Echria macrotheca</name>
    <dbReference type="NCBI Taxonomy" id="438768"/>
    <lineage>
        <taxon>Eukaryota</taxon>
        <taxon>Fungi</taxon>
        <taxon>Dikarya</taxon>
        <taxon>Ascomycota</taxon>
        <taxon>Pezizomycotina</taxon>
        <taxon>Sordariomycetes</taxon>
        <taxon>Sordariomycetidae</taxon>
        <taxon>Sordariales</taxon>
        <taxon>Schizotheciaceae</taxon>
        <taxon>Echria</taxon>
    </lineage>
</organism>
<dbReference type="Pfam" id="PF13602">
    <property type="entry name" value="ADH_zinc_N_2"/>
    <property type="match status" value="1"/>
</dbReference>
<dbReference type="Pfam" id="PF00698">
    <property type="entry name" value="Acyl_transf_1"/>
    <property type="match status" value="1"/>
</dbReference>
<dbReference type="InterPro" id="IPR016039">
    <property type="entry name" value="Thiolase-like"/>
</dbReference>
<dbReference type="Pfam" id="PF21089">
    <property type="entry name" value="PKS_DH_N"/>
    <property type="match status" value="1"/>
</dbReference>
<dbReference type="InterPro" id="IPR057326">
    <property type="entry name" value="KR_dom"/>
</dbReference>
<dbReference type="InterPro" id="IPR032821">
    <property type="entry name" value="PKS_assoc"/>
</dbReference>
<dbReference type="SMART" id="SM00825">
    <property type="entry name" value="PKS_KS"/>
    <property type="match status" value="1"/>
</dbReference>
<dbReference type="PANTHER" id="PTHR43775">
    <property type="entry name" value="FATTY ACID SYNTHASE"/>
    <property type="match status" value="1"/>
</dbReference>
<dbReference type="InterPro" id="IPR056501">
    <property type="entry name" value="NAD-bd_HRPKS_sdrA"/>
</dbReference>
<evidence type="ECO:0000256" key="7">
    <source>
        <dbReference type="SAM" id="MobiDB-lite"/>
    </source>
</evidence>
<evidence type="ECO:0000256" key="6">
    <source>
        <dbReference type="PROSITE-ProRule" id="PRU01363"/>
    </source>
</evidence>
<protein>
    <submittedName>
        <fullName evidence="11">Polyketide synthase</fullName>
    </submittedName>
</protein>
<dbReference type="InterPro" id="IPR011032">
    <property type="entry name" value="GroES-like_sf"/>
</dbReference>
<dbReference type="InterPro" id="IPR049551">
    <property type="entry name" value="PKS_DH_C"/>
</dbReference>
<dbReference type="Pfam" id="PF23297">
    <property type="entry name" value="ACP_SdgA_C"/>
    <property type="match status" value="1"/>
</dbReference>
<keyword evidence="5" id="KW-0511">Multifunctional enzyme</keyword>
<sequence length="2210" mass="240074">MADQQQQPMPIAIVGMSCRLPGDVSNPSEFYRMLCRKRTGWAKVPADRFNAAAYNHPNPDKKGTFNSEGGYFIKGDISMFDAAFFDMTKKEAESMDPAMRLLLETAYEAFENAGISKDAISGKKVGVFVGGNYGEHRVGNLRDLDHIPSFDATGNQAAFLAGRLAYYFNLHGPTFTIDTACSSSMHAVHLAVQSIRAGESEQALVGSSHLITHPDIWVSMGMLRLFSDSGRTHAFDHRAKSGYARGEGAGCVVLKPLHRAQADNDHIFAVIQHTALSHNGRTVGIVAPSPDEQEQLLRDVFAQARISPRDVGFFEAHGTGTKKGDPIEATAIYKAVGSHFTADEPLYIGSTKPNVGHLECASGIISLIKSVLMLYYGFLLPNADFEKANEAIPLQEWNMEVVTEQKPWPSKKKYICVNNFGFSGSNSTCILAAPPVTRGVELGELRGYTTERLFVLSANDETALKSSISKLGIWLEQHAELYQTTMPRNLAYTLCQRRTHHPWRVAIVAGMCSQVAGALNGHDLVPTRASSEPPKLAFVFTGQGAQWHAMGRELLKTHPVFAHAIERCDAALRSLGADFTIIEELTRDKKTTRVGQAHISQAICSAVQLALTDLLESFNIRPSAVTGHSSGEIGAAYAAGALTFESAMAAAYHRGQAIVELKRTHPDLKGSMMAIGMGAEEVAPILKSVNVNKDGPQVVVACENSPSSTTLSGDEEAIDRVAEIFKEKGVFNRKLFVDVAYHSPHMRLVSEFYLKSVSHIEAPKDIGSSSVQFFSSLHGSKTKLSSLGPDYWVDNLTKAVRFNTSLQEMCKHHNPDILIEIGPHAALKGPIMQILKKVGATASKITYLPTLVRDQNATVTTLQLAGQLFVRGYTQLDFYNINHNREEKEQPDLISGMYPYAWTKQKYWFEPRLSRQHRLKPFARHDLLGTLADWSSDLEPTWRNIVRTEDLPWLKEYQVQSRMVFPVAAFMSMTIEAASQHASLKNIEAGRFEIKNLQVTEQLFIEDGLEYEVLLTFRPSKSGDGANEFHISSHESGRGWLEHCTGAVRADAVVQTRPASISHAEPKPERLRPPQGSSQDSSSESSSRSQGPSTATSDVGDGADTPATPECAGQGGDKAAGKKVHAVTGSGDSIYKYLGTLGASYPKAFQSLVEVTANETEVTAHCAVRDTVSEMPMSHETPYKLHPSVLDSMLQLPLLSLGTRGAVGTECAFLPSAIRHFTLRTRWRKRANETFRAHSTVEPRSSSFMVEIFSSPGSEAASISVAGLEFTELKATSAHITEPRELCFKFNWEPARIPRFTSETKTDASKPTAKVVLVVQDGGGGEHSPLVRALCQLIKEHTGAHPEITSLQGIKDWTSRFIVLTEMDQPVLADITPEGLEQIKKLLTTAPGLLWVTRGATRFCVHPEANMALGLIRTARSESSAVAVSLDLDANTLLSPAEQASLVRDAFVMSVLSGKDDVEMEFAEENGKLTVPRIVADNTLNLDVHRTLGASVPYMQDFHQPGRQMQLAPPAPDTTDQLFFEDRNDNPLADDEVEIFLAASTITQDDVAFVQTGASQISISRGCSGTVTRVGRNVRGISVGSRVCALSEGLFGTHARARVTSTAQIPSSLSVETAASVPVAFTAAHYALTEVARVRPGERVLIQLSGPVGIAAGEVARYLGASAYVLVQNDAEKDAARKIGVAQERVFDTRSIYLRRHLEDATGGEGMEVILATSGSENARAWECLADFGRFVEVRISDSHKATRPELSVNATFTSVNMASLAASRPQIMEQTMKAVIENVASGTMMPPTKASIFPASELARAIDKVRKGAIYPVVVIAGVNERVKCGAQATHQASETIFRRDGTHVIVGGTGGLGRSMAKYMVEHGARNVVLLSRSGGGEQMVGQLREEIGCPEAKILVKKCDASDENQVRQLVAECTKTLPPICGVVHAAMVLRDVLLESMSYEDYEPVIRPKVKGAWAMHNVLNKRAKLDYFVVLSSAAGILGSRGQGAYAAANTFLDSFVQYRVRNGLPATSLDLTAVTGAGYLAENVDRQEDIIRNFGNETVSEAEVLALLSAAVRGVCPPQCLTGMKLHMSSDGQWPYYASDPRFAGLKAQCIAEAEKEGLLPKNAISPGNAFRAAKSGEEAAIIAAQGILQKLSEVLTIPVQDLDVARNITSYGLDSLTAIELRNWIAKELRANLQILELLSSGSVNDLAVLIVQKTRAA</sequence>
<dbReference type="Pfam" id="PF00109">
    <property type="entry name" value="ketoacyl-synt"/>
    <property type="match status" value="1"/>
</dbReference>
<dbReference type="PROSITE" id="PS52019">
    <property type="entry name" value="PKS_MFAS_DH"/>
    <property type="match status" value="1"/>
</dbReference>
<evidence type="ECO:0000259" key="8">
    <source>
        <dbReference type="PROSITE" id="PS50075"/>
    </source>
</evidence>
<dbReference type="Gene3D" id="3.90.180.10">
    <property type="entry name" value="Medium-chain alcohol dehydrogenases, catalytic domain"/>
    <property type="match status" value="1"/>
</dbReference>
<name>A0AAJ0B8Q6_9PEZI</name>
<dbReference type="InterPro" id="IPR014031">
    <property type="entry name" value="Ketoacyl_synth_C"/>
</dbReference>
<evidence type="ECO:0000256" key="3">
    <source>
        <dbReference type="ARBA" id="ARBA00022679"/>
    </source>
</evidence>
<dbReference type="GO" id="GO:0016491">
    <property type="term" value="F:oxidoreductase activity"/>
    <property type="evidence" value="ECO:0007669"/>
    <property type="project" value="UniProtKB-KW"/>
</dbReference>
<dbReference type="PROSITE" id="PS50075">
    <property type="entry name" value="CARRIER"/>
    <property type="match status" value="1"/>
</dbReference>
<dbReference type="InterPro" id="IPR001227">
    <property type="entry name" value="Ac_transferase_dom_sf"/>
</dbReference>
<keyword evidence="2" id="KW-0597">Phosphoprotein</keyword>
<evidence type="ECO:0000256" key="2">
    <source>
        <dbReference type="ARBA" id="ARBA00022553"/>
    </source>
</evidence>
<dbReference type="InterPro" id="IPR020807">
    <property type="entry name" value="PKS_DH"/>
</dbReference>
<evidence type="ECO:0000259" key="10">
    <source>
        <dbReference type="PROSITE" id="PS52019"/>
    </source>
</evidence>
<evidence type="ECO:0000256" key="1">
    <source>
        <dbReference type="ARBA" id="ARBA00022450"/>
    </source>
</evidence>
<dbReference type="InterPro" id="IPR020841">
    <property type="entry name" value="PKS_Beta-ketoAc_synthase_dom"/>
</dbReference>
<keyword evidence="4" id="KW-0560">Oxidoreductase</keyword>
<dbReference type="SMART" id="SM00822">
    <property type="entry name" value="PKS_KR"/>
    <property type="match status" value="1"/>
</dbReference>
<dbReference type="InterPro" id="IPR016036">
    <property type="entry name" value="Malonyl_transacylase_ACP-bd"/>
</dbReference>
<feature type="domain" description="Carrier" evidence="8">
    <location>
        <begin position="2130"/>
        <end position="2207"/>
    </location>
</feature>
<dbReference type="InterPro" id="IPR006162">
    <property type="entry name" value="Ppantetheine_attach_site"/>
</dbReference>
<dbReference type="Pfam" id="PF23114">
    <property type="entry name" value="NAD-bd_HRPKS_sdrA"/>
    <property type="match status" value="1"/>
</dbReference>
<feature type="compositionally biased region" description="Low complexity" evidence="7">
    <location>
        <begin position="1073"/>
        <end position="1093"/>
    </location>
</feature>
<evidence type="ECO:0000259" key="9">
    <source>
        <dbReference type="PROSITE" id="PS52004"/>
    </source>
</evidence>
<dbReference type="Pfam" id="PF08659">
    <property type="entry name" value="KR"/>
    <property type="match status" value="1"/>
</dbReference>
<dbReference type="SMART" id="SM00826">
    <property type="entry name" value="PKS_DH"/>
    <property type="match status" value="1"/>
</dbReference>
<dbReference type="InterPro" id="IPR016035">
    <property type="entry name" value="Acyl_Trfase/lysoPLipase"/>
</dbReference>
<dbReference type="InterPro" id="IPR049900">
    <property type="entry name" value="PKS_mFAS_DH"/>
</dbReference>
<dbReference type="Gene3D" id="3.40.47.10">
    <property type="match status" value="1"/>
</dbReference>
<feature type="region of interest" description="C-terminal hotdog fold" evidence="6">
    <location>
        <begin position="1126"/>
        <end position="1279"/>
    </location>
</feature>
<dbReference type="GO" id="GO:0030639">
    <property type="term" value="P:polyketide biosynthetic process"/>
    <property type="evidence" value="ECO:0007669"/>
    <property type="project" value="UniProtKB-ARBA"/>
</dbReference>
<dbReference type="PROSITE" id="PS00012">
    <property type="entry name" value="PHOSPHOPANTETHEINE"/>
    <property type="match status" value="1"/>
</dbReference>
<dbReference type="SUPFAM" id="SSF50129">
    <property type="entry name" value="GroES-like"/>
    <property type="match status" value="1"/>
</dbReference>
<feature type="region of interest" description="Disordered" evidence="7">
    <location>
        <begin position="1057"/>
        <end position="1123"/>
    </location>
</feature>
<dbReference type="Pfam" id="PF16197">
    <property type="entry name" value="KAsynt_C_assoc"/>
    <property type="match status" value="1"/>
</dbReference>
<dbReference type="SUPFAM" id="SSF55048">
    <property type="entry name" value="Probable ACP-binding domain of malonyl-CoA ACP transacylase"/>
    <property type="match status" value="1"/>
</dbReference>
<keyword evidence="12" id="KW-1185">Reference proteome</keyword>
<dbReference type="PROSITE" id="PS00606">
    <property type="entry name" value="KS3_1"/>
    <property type="match status" value="1"/>
</dbReference>
<comment type="caution">
    <text evidence="11">The sequence shown here is derived from an EMBL/GenBank/DDBJ whole genome shotgun (WGS) entry which is preliminary data.</text>
</comment>
<dbReference type="SUPFAM" id="SSF47336">
    <property type="entry name" value="ACP-like"/>
    <property type="match status" value="1"/>
</dbReference>
<dbReference type="GO" id="GO:0031177">
    <property type="term" value="F:phosphopantetheine binding"/>
    <property type="evidence" value="ECO:0007669"/>
    <property type="project" value="InterPro"/>
</dbReference>
<dbReference type="Gene3D" id="1.10.1200.10">
    <property type="entry name" value="ACP-like"/>
    <property type="match status" value="1"/>
</dbReference>
<accession>A0AAJ0B8Q6</accession>
<dbReference type="Gene3D" id="3.10.129.110">
    <property type="entry name" value="Polyketide synthase dehydratase"/>
    <property type="match status" value="1"/>
</dbReference>
<dbReference type="Gene3D" id="3.40.50.720">
    <property type="entry name" value="NAD(P)-binding Rossmann-like Domain"/>
    <property type="match status" value="3"/>
</dbReference>
<dbReference type="Proteomes" id="UP001239445">
    <property type="component" value="Unassembled WGS sequence"/>
</dbReference>
<dbReference type="InterPro" id="IPR020843">
    <property type="entry name" value="ER"/>
</dbReference>
<dbReference type="SMART" id="SM00823">
    <property type="entry name" value="PKS_PP"/>
    <property type="match status" value="1"/>
</dbReference>
<dbReference type="SUPFAM" id="SSF53901">
    <property type="entry name" value="Thiolase-like"/>
    <property type="match status" value="1"/>
</dbReference>
<dbReference type="SUPFAM" id="SSF52151">
    <property type="entry name" value="FabD/lysophospholipase-like"/>
    <property type="match status" value="1"/>
</dbReference>
<dbReference type="CDD" id="cd05195">
    <property type="entry name" value="enoyl_red"/>
    <property type="match status" value="1"/>
</dbReference>
<dbReference type="GO" id="GO:0004312">
    <property type="term" value="F:fatty acid synthase activity"/>
    <property type="evidence" value="ECO:0007669"/>
    <property type="project" value="TreeGrafter"/>
</dbReference>
<dbReference type="SUPFAM" id="SSF51735">
    <property type="entry name" value="NAD(P)-binding Rossmann-fold domains"/>
    <property type="match status" value="2"/>
</dbReference>
<reference evidence="11" key="1">
    <citation type="submission" date="2023-06" db="EMBL/GenBank/DDBJ databases">
        <title>Genome-scale phylogeny and comparative genomics of the fungal order Sordariales.</title>
        <authorList>
            <consortium name="Lawrence Berkeley National Laboratory"/>
            <person name="Hensen N."/>
            <person name="Bonometti L."/>
            <person name="Westerberg I."/>
            <person name="Brannstrom I.O."/>
            <person name="Guillou S."/>
            <person name="Cros-Aarteil S."/>
            <person name="Calhoun S."/>
            <person name="Haridas S."/>
            <person name="Kuo A."/>
            <person name="Mondo S."/>
            <person name="Pangilinan J."/>
            <person name="Riley R."/>
            <person name="Labutti K."/>
            <person name="Andreopoulos B."/>
            <person name="Lipzen A."/>
            <person name="Chen C."/>
            <person name="Yanf M."/>
            <person name="Daum C."/>
            <person name="Ng V."/>
            <person name="Clum A."/>
            <person name="Steindorff A."/>
            <person name="Ohm R."/>
            <person name="Martin F."/>
            <person name="Silar P."/>
            <person name="Natvig D."/>
            <person name="Lalanne C."/>
            <person name="Gautier V."/>
            <person name="Ament-Velasquez S.L."/>
            <person name="Kruys A."/>
            <person name="Hutchinson M.I."/>
            <person name="Powell A.J."/>
            <person name="Barry K."/>
            <person name="Miller A.N."/>
            <person name="Grigoriev I.V."/>
            <person name="Debuchy R."/>
            <person name="Gladieux P."/>
            <person name="Thoren M.H."/>
            <person name="Johannesson H."/>
        </authorList>
    </citation>
    <scope>NUCLEOTIDE SEQUENCE</scope>
    <source>
        <strain evidence="11">PSN4</strain>
    </source>
</reference>
<dbReference type="InterPro" id="IPR009081">
    <property type="entry name" value="PP-bd_ACP"/>
</dbReference>
<dbReference type="InterPro" id="IPR014043">
    <property type="entry name" value="Acyl_transferase_dom"/>
</dbReference>
<gene>
    <name evidence="11" type="ORF">QBC47DRAFT_462509</name>
</gene>
<dbReference type="CDD" id="cd05274">
    <property type="entry name" value="KR_FAS_SDR_x"/>
    <property type="match status" value="1"/>
</dbReference>
<feature type="domain" description="PKS/mFAS DH" evidence="10">
    <location>
        <begin position="925"/>
        <end position="1279"/>
    </location>
</feature>
<dbReference type="InterPro" id="IPR042104">
    <property type="entry name" value="PKS_dehydratase_sf"/>
</dbReference>
<dbReference type="InterPro" id="IPR018201">
    <property type="entry name" value="Ketoacyl_synth_AS"/>
</dbReference>
<dbReference type="InterPro" id="IPR050091">
    <property type="entry name" value="PKS_NRPS_Biosynth_Enz"/>
</dbReference>
<dbReference type="InterPro" id="IPR014030">
    <property type="entry name" value="Ketoacyl_synth_N"/>
</dbReference>
<feature type="domain" description="Ketosynthase family 3 (KS3)" evidence="9">
    <location>
        <begin position="8"/>
        <end position="433"/>
    </location>
</feature>
<proteinExistence type="predicted"/>
<keyword evidence="1" id="KW-0596">Phosphopantetheine</keyword>
<dbReference type="SMART" id="SM00829">
    <property type="entry name" value="PKS_ER"/>
    <property type="match status" value="1"/>
</dbReference>
<dbReference type="Pfam" id="PF14765">
    <property type="entry name" value="PS-DH"/>
    <property type="match status" value="1"/>
</dbReference>
<dbReference type="PANTHER" id="PTHR43775:SF13">
    <property type="entry name" value="POLYKETIDE SYNTHASE 1"/>
    <property type="match status" value="1"/>
</dbReference>
<dbReference type="Gene3D" id="3.40.366.10">
    <property type="entry name" value="Malonyl-Coenzyme A Acyl Carrier Protein, domain 2"/>
    <property type="match status" value="1"/>
</dbReference>
<dbReference type="PROSITE" id="PS52004">
    <property type="entry name" value="KS3_2"/>
    <property type="match status" value="1"/>
</dbReference>
<evidence type="ECO:0000313" key="11">
    <source>
        <dbReference type="EMBL" id="KAK1753759.1"/>
    </source>
</evidence>
<comment type="caution">
    <text evidence="6">Lacks conserved residue(s) required for the propagation of feature annotation.</text>
</comment>
<dbReference type="InterPro" id="IPR049552">
    <property type="entry name" value="PKS_DH_N"/>
</dbReference>
<keyword evidence="3" id="KW-0808">Transferase</keyword>
<dbReference type="InterPro" id="IPR036736">
    <property type="entry name" value="ACP-like_sf"/>
</dbReference>
<evidence type="ECO:0000313" key="12">
    <source>
        <dbReference type="Proteomes" id="UP001239445"/>
    </source>
</evidence>
<evidence type="ECO:0000256" key="5">
    <source>
        <dbReference type="ARBA" id="ARBA00023268"/>
    </source>
</evidence>
<evidence type="ECO:0000256" key="4">
    <source>
        <dbReference type="ARBA" id="ARBA00023002"/>
    </source>
</evidence>